<accession>A0A4R1GS64</accession>
<comment type="caution">
    <text evidence="1">The sequence shown here is derived from an EMBL/GenBank/DDBJ whole genome shotgun (WGS) entry which is preliminary data.</text>
</comment>
<dbReference type="Proteomes" id="UP000294546">
    <property type="component" value="Unassembled WGS sequence"/>
</dbReference>
<proteinExistence type="predicted"/>
<dbReference type="AlphaFoldDB" id="A0A4R1GS64"/>
<organism evidence="1 2">
    <name type="scientific">Marinobacterium mangrovicola</name>
    <dbReference type="NCBI Taxonomy" id="1476959"/>
    <lineage>
        <taxon>Bacteria</taxon>
        <taxon>Pseudomonadati</taxon>
        <taxon>Pseudomonadota</taxon>
        <taxon>Gammaproteobacteria</taxon>
        <taxon>Oceanospirillales</taxon>
        <taxon>Oceanospirillaceae</taxon>
        <taxon>Marinobacterium</taxon>
    </lineage>
</organism>
<name>A0A4R1GS64_9GAMM</name>
<keyword evidence="2" id="KW-1185">Reference proteome</keyword>
<sequence length="164" mass="19112">MPTAVYLHHDFELGSRNDNELCDYRYLTYQERTLFHEFIIDVEDGAELLGRNKSSCTNSQGDELHSRQANFYRSHRLWHYHIGPYSNKNAVKKTIRSTNLQGARSAAVIHYRWFGPLDTSSIVILGFSRDHNPFPALQESEDFKGRLGFIFRSKLKRLFDPDDA</sequence>
<dbReference type="OrthoDB" id="8689178at2"/>
<evidence type="ECO:0000313" key="2">
    <source>
        <dbReference type="Proteomes" id="UP000294546"/>
    </source>
</evidence>
<dbReference type="EMBL" id="SMFU01000007">
    <property type="protein sequence ID" value="TCK09069.1"/>
    <property type="molecule type" value="Genomic_DNA"/>
</dbReference>
<protein>
    <submittedName>
        <fullName evidence="1">Uncharacterized protein</fullName>
    </submittedName>
</protein>
<reference evidence="1 2" key="1">
    <citation type="submission" date="2019-03" db="EMBL/GenBank/DDBJ databases">
        <title>Genomic Encyclopedia of Archaeal and Bacterial Type Strains, Phase II (KMG-II): from individual species to whole genera.</title>
        <authorList>
            <person name="Goeker M."/>
        </authorList>
    </citation>
    <scope>NUCLEOTIDE SEQUENCE [LARGE SCALE GENOMIC DNA]</scope>
    <source>
        <strain evidence="1 2">DSM 27697</strain>
    </source>
</reference>
<gene>
    <name evidence="1" type="ORF">CLV83_1170</name>
</gene>
<evidence type="ECO:0000313" key="1">
    <source>
        <dbReference type="EMBL" id="TCK09069.1"/>
    </source>
</evidence>
<dbReference type="RefSeq" id="WP_132288778.1">
    <property type="nucleotide sequence ID" value="NZ_SMFU01000007.1"/>
</dbReference>